<keyword evidence="7" id="KW-1185">Reference proteome</keyword>
<evidence type="ECO:0000256" key="4">
    <source>
        <dbReference type="ARBA" id="ARBA00023172"/>
    </source>
</evidence>
<dbReference type="InterPro" id="IPR013762">
    <property type="entry name" value="Integrase-like_cat_sf"/>
</dbReference>
<dbReference type="InterPro" id="IPR050090">
    <property type="entry name" value="Tyrosine_recombinase_XerCD"/>
</dbReference>
<proteinExistence type="inferred from homology"/>
<sequence>MLETEPGEPKVWEEVLALLDKLDSKPASLAEWYGSSVDNLLLQHSLVTDEFSRDRMIAEMHRTLREAAEQQMKRAQGDFSPDPNLSRFPSADVMLQSTQEVATAPLTETNIWTLFKLWEGDHIAEGKSTRTVGDFRQKIQSLVDFVGHEDASRLTSRNIIDWCDNLRHNEGLTGVTVKGKYLAAARAIFTVGKAKQRLKENPTDGVHVRATRAPITRSSGFTDDEAQRILTAALVDPSELGRRTAENKRAIRWGPWLCAFTGARITEMMQLRKSDVVTRGETPYLQITPDAGSVKTGKYRNVPLHPQLIELGFLKMVQSLPDGPLFHKSSDKTTDPLTPARNAGDKIRKWVRDVVGIKDKNIQPNHAWRHRFKTVCRDVGIHPETVDAIVGHEDGRASTRYGEHTVKALKDAVAKLPRYNATSTGPE</sequence>
<dbReference type="Pfam" id="PF00589">
    <property type="entry name" value="Phage_integrase"/>
    <property type="match status" value="1"/>
</dbReference>
<dbReference type="InterPro" id="IPR002104">
    <property type="entry name" value="Integrase_catalytic"/>
</dbReference>
<evidence type="ECO:0000313" key="7">
    <source>
        <dbReference type="Proteomes" id="UP001315686"/>
    </source>
</evidence>
<evidence type="ECO:0000256" key="3">
    <source>
        <dbReference type="ARBA" id="ARBA00023125"/>
    </source>
</evidence>
<dbReference type="PROSITE" id="PS51898">
    <property type="entry name" value="TYR_RECOMBINASE"/>
    <property type="match status" value="1"/>
</dbReference>
<keyword evidence="3" id="KW-0238">DNA-binding</keyword>
<dbReference type="GO" id="GO:0015074">
    <property type="term" value="P:DNA integration"/>
    <property type="evidence" value="ECO:0007669"/>
    <property type="project" value="UniProtKB-KW"/>
</dbReference>
<evidence type="ECO:0000313" key="6">
    <source>
        <dbReference type="EMBL" id="MBT0958365.1"/>
    </source>
</evidence>
<dbReference type="GO" id="GO:0006310">
    <property type="term" value="P:DNA recombination"/>
    <property type="evidence" value="ECO:0007669"/>
    <property type="project" value="UniProtKB-KW"/>
</dbReference>
<dbReference type="InterPro" id="IPR010998">
    <property type="entry name" value="Integrase_recombinase_N"/>
</dbReference>
<evidence type="ECO:0000259" key="5">
    <source>
        <dbReference type="PROSITE" id="PS51898"/>
    </source>
</evidence>
<feature type="domain" description="Tyr recombinase" evidence="5">
    <location>
        <begin position="216"/>
        <end position="415"/>
    </location>
</feature>
<organism evidence="6 7">
    <name type="scientific">Harenicola maris</name>
    <dbReference type="NCBI Taxonomy" id="2841044"/>
    <lineage>
        <taxon>Bacteria</taxon>
        <taxon>Pseudomonadati</taxon>
        <taxon>Pseudomonadota</taxon>
        <taxon>Alphaproteobacteria</taxon>
        <taxon>Rhodobacterales</taxon>
        <taxon>Paracoccaceae</taxon>
        <taxon>Harenicola</taxon>
    </lineage>
</organism>
<dbReference type="EMBL" id="JADQAZ010000002">
    <property type="protein sequence ID" value="MBT0958365.1"/>
    <property type="molecule type" value="Genomic_DNA"/>
</dbReference>
<name>A0AAP2CR22_9RHOB</name>
<dbReference type="PANTHER" id="PTHR30349">
    <property type="entry name" value="PHAGE INTEGRASE-RELATED"/>
    <property type="match status" value="1"/>
</dbReference>
<protein>
    <submittedName>
        <fullName evidence="6">Site-specific integrase</fullName>
    </submittedName>
</protein>
<dbReference type="Gene3D" id="1.10.150.130">
    <property type="match status" value="1"/>
</dbReference>
<dbReference type="AlphaFoldDB" id="A0AAP2CR22"/>
<reference evidence="6 7" key="1">
    <citation type="journal article" date="2021" name="Arch. Microbiol.">
        <title>Harenicola maris gen. nov., sp. nov. isolated from the Sea of Japan shallow sediments.</title>
        <authorList>
            <person name="Romanenko L.A."/>
            <person name="Kurilenko V.V."/>
            <person name="Chernysheva N.Y."/>
            <person name="Tekutyeva L.A."/>
            <person name="Velansky P.V."/>
            <person name="Svetashev V.I."/>
            <person name="Isaeva M.P."/>
        </authorList>
    </citation>
    <scope>NUCLEOTIDE SEQUENCE [LARGE SCALE GENOMIC DNA]</scope>
    <source>
        <strain evidence="6 7">KMM 3653</strain>
    </source>
</reference>
<dbReference type="Gene3D" id="1.10.443.10">
    <property type="entry name" value="Intergrase catalytic core"/>
    <property type="match status" value="1"/>
</dbReference>
<comment type="similarity">
    <text evidence="1">Belongs to the 'phage' integrase family.</text>
</comment>
<accession>A0AAP2CR22</accession>
<gene>
    <name evidence="6" type="ORF">IV417_13315</name>
</gene>
<keyword evidence="2" id="KW-0229">DNA integration</keyword>
<dbReference type="PANTHER" id="PTHR30349:SF64">
    <property type="entry name" value="PROPHAGE INTEGRASE INTD-RELATED"/>
    <property type="match status" value="1"/>
</dbReference>
<dbReference type="GO" id="GO:0003677">
    <property type="term" value="F:DNA binding"/>
    <property type="evidence" value="ECO:0007669"/>
    <property type="project" value="UniProtKB-KW"/>
</dbReference>
<evidence type="ECO:0000256" key="1">
    <source>
        <dbReference type="ARBA" id="ARBA00008857"/>
    </source>
</evidence>
<comment type="caution">
    <text evidence="6">The sequence shown here is derived from an EMBL/GenBank/DDBJ whole genome shotgun (WGS) entry which is preliminary data.</text>
</comment>
<dbReference type="InterPro" id="IPR011010">
    <property type="entry name" value="DNA_brk_join_enz"/>
</dbReference>
<dbReference type="Proteomes" id="UP001315686">
    <property type="component" value="Unassembled WGS sequence"/>
</dbReference>
<dbReference type="RefSeq" id="WP_327794569.1">
    <property type="nucleotide sequence ID" value="NZ_JADQAZ010000002.1"/>
</dbReference>
<dbReference type="SUPFAM" id="SSF56349">
    <property type="entry name" value="DNA breaking-rejoining enzymes"/>
    <property type="match status" value="1"/>
</dbReference>
<keyword evidence="4" id="KW-0233">DNA recombination</keyword>
<dbReference type="CDD" id="cd01184">
    <property type="entry name" value="INT_C_like_1"/>
    <property type="match status" value="1"/>
</dbReference>
<evidence type="ECO:0000256" key="2">
    <source>
        <dbReference type="ARBA" id="ARBA00022908"/>
    </source>
</evidence>